<keyword evidence="2" id="KW-1185">Reference proteome</keyword>
<dbReference type="EMBL" id="FOGT01000004">
    <property type="protein sequence ID" value="SER80198.1"/>
    <property type="molecule type" value="Genomic_DNA"/>
</dbReference>
<organism evidence="1 2">
    <name type="scientific">Salipaludibacillus aurantiacus</name>
    <dbReference type="NCBI Taxonomy" id="1601833"/>
    <lineage>
        <taxon>Bacteria</taxon>
        <taxon>Bacillati</taxon>
        <taxon>Bacillota</taxon>
        <taxon>Bacilli</taxon>
        <taxon>Bacillales</taxon>
        <taxon>Bacillaceae</taxon>
    </lineage>
</organism>
<dbReference type="STRING" id="1601833.SAMN05518684_10435"/>
<reference evidence="2" key="1">
    <citation type="submission" date="2016-10" db="EMBL/GenBank/DDBJ databases">
        <authorList>
            <person name="Varghese N."/>
            <person name="Submissions S."/>
        </authorList>
    </citation>
    <scope>NUCLEOTIDE SEQUENCE [LARGE SCALE GENOMIC DNA]</scope>
    <source>
        <strain evidence="2">S9</strain>
    </source>
</reference>
<dbReference type="AlphaFoldDB" id="A0A1H9S5I6"/>
<dbReference type="Proteomes" id="UP000198571">
    <property type="component" value="Unassembled WGS sequence"/>
</dbReference>
<evidence type="ECO:0000313" key="1">
    <source>
        <dbReference type="EMBL" id="SER80198.1"/>
    </source>
</evidence>
<gene>
    <name evidence="1" type="ORF">SAMN05518684_10435</name>
</gene>
<proteinExistence type="predicted"/>
<name>A0A1H9S5I6_9BACI</name>
<protein>
    <submittedName>
        <fullName evidence="1">Uncharacterized protein</fullName>
    </submittedName>
</protein>
<accession>A0A1H9S5I6</accession>
<sequence length="46" mass="5334">MAIPTRFCGFYRRDLDIYVKILLRGSSENQLKGLEREKEIFLGGSL</sequence>
<evidence type="ECO:0000313" key="2">
    <source>
        <dbReference type="Proteomes" id="UP000198571"/>
    </source>
</evidence>